<organism evidence="1 2">
    <name type="scientific">Flavobacterium arsenatis</name>
    <dbReference type="NCBI Taxonomy" id="1484332"/>
    <lineage>
        <taxon>Bacteria</taxon>
        <taxon>Pseudomonadati</taxon>
        <taxon>Bacteroidota</taxon>
        <taxon>Flavobacteriia</taxon>
        <taxon>Flavobacteriales</taxon>
        <taxon>Flavobacteriaceae</taxon>
        <taxon>Flavobacterium</taxon>
    </lineage>
</organism>
<protein>
    <submittedName>
        <fullName evidence="1">Uncharacterized protein</fullName>
    </submittedName>
</protein>
<evidence type="ECO:0000313" key="2">
    <source>
        <dbReference type="Proteomes" id="UP001255185"/>
    </source>
</evidence>
<dbReference type="EMBL" id="JAVDVI010000016">
    <property type="protein sequence ID" value="MDR6969174.1"/>
    <property type="molecule type" value="Genomic_DNA"/>
</dbReference>
<evidence type="ECO:0000313" key="1">
    <source>
        <dbReference type="EMBL" id="MDR6969174.1"/>
    </source>
</evidence>
<sequence length="53" mass="6239">MDIIIKKDWNYSLYSNNNMLIFSVLCGTVAQFEVDIELNQEEKDKYDSQGEVF</sequence>
<dbReference type="RefSeq" id="WP_310027954.1">
    <property type="nucleotide sequence ID" value="NZ_JAVDVI010000016.1"/>
</dbReference>
<dbReference type="Proteomes" id="UP001255185">
    <property type="component" value="Unassembled WGS sequence"/>
</dbReference>
<comment type="caution">
    <text evidence="1">The sequence shown here is derived from an EMBL/GenBank/DDBJ whole genome shotgun (WGS) entry which is preliminary data.</text>
</comment>
<gene>
    <name evidence="1" type="ORF">J2X31_003201</name>
</gene>
<keyword evidence="2" id="KW-1185">Reference proteome</keyword>
<reference evidence="1 2" key="1">
    <citation type="submission" date="2023-07" db="EMBL/GenBank/DDBJ databases">
        <title>Sorghum-associated microbial communities from plants grown in Nebraska, USA.</title>
        <authorList>
            <person name="Schachtman D."/>
        </authorList>
    </citation>
    <scope>NUCLEOTIDE SEQUENCE [LARGE SCALE GENOMIC DNA]</scope>
    <source>
        <strain evidence="1 2">3773</strain>
    </source>
</reference>
<name>A0ABU1TTG6_9FLAO</name>
<accession>A0ABU1TTG6</accession>
<proteinExistence type="predicted"/>